<feature type="domain" description="Rhodopsin" evidence="7">
    <location>
        <begin position="60"/>
        <end position="301"/>
    </location>
</feature>
<keyword evidence="3 6" id="KW-1133">Transmembrane helix</keyword>
<keyword evidence="4 6" id="KW-0472">Membrane</keyword>
<feature type="transmembrane region" description="Helical" evidence="6">
    <location>
        <begin position="41"/>
        <end position="63"/>
    </location>
</feature>
<gene>
    <name evidence="8" type="ORF">FHL15_005369</name>
</gene>
<proteinExistence type="inferred from homology"/>
<feature type="transmembrane region" description="Helical" evidence="6">
    <location>
        <begin position="123"/>
        <end position="146"/>
    </location>
</feature>
<dbReference type="AlphaFoldDB" id="A0A553I0F7"/>
<evidence type="ECO:0000259" key="7">
    <source>
        <dbReference type="Pfam" id="PF20684"/>
    </source>
</evidence>
<dbReference type="Pfam" id="PF20684">
    <property type="entry name" value="Fung_rhodopsin"/>
    <property type="match status" value="1"/>
</dbReference>
<reference evidence="9" key="1">
    <citation type="submission" date="2019-06" db="EMBL/GenBank/DDBJ databases">
        <title>Draft genome sequence of the griseofulvin-producing fungus Xylaria cubensis strain G536.</title>
        <authorList>
            <person name="Mead M.E."/>
            <person name="Raja H.A."/>
            <person name="Steenwyk J.L."/>
            <person name="Knowles S.L."/>
            <person name="Oberlies N.H."/>
            <person name="Rokas A."/>
        </authorList>
    </citation>
    <scope>NUCLEOTIDE SEQUENCE [LARGE SCALE GENOMIC DNA]</scope>
    <source>
        <strain evidence="9">G536</strain>
    </source>
</reference>
<evidence type="ECO:0000256" key="2">
    <source>
        <dbReference type="ARBA" id="ARBA00022692"/>
    </source>
</evidence>
<dbReference type="PANTHER" id="PTHR33048">
    <property type="entry name" value="PTH11-LIKE INTEGRAL MEMBRANE PROTEIN (AFU_ORTHOLOGUE AFUA_5G11245)"/>
    <property type="match status" value="1"/>
</dbReference>
<dbReference type="GO" id="GO:0016020">
    <property type="term" value="C:membrane"/>
    <property type="evidence" value="ECO:0007669"/>
    <property type="project" value="UniProtKB-SubCell"/>
</dbReference>
<evidence type="ECO:0000313" key="8">
    <source>
        <dbReference type="EMBL" id="TRX93693.1"/>
    </source>
</evidence>
<comment type="subcellular location">
    <subcellularLocation>
        <location evidence="1">Membrane</location>
        <topology evidence="1">Multi-pass membrane protein</topology>
    </subcellularLocation>
</comment>
<feature type="transmembrane region" description="Helical" evidence="6">
    <location>
        <begin position="158"/>
        <end position="186"/>
    </location>
</feature>
<feature type="transmembrane region" description="Helical" evidence="6">
    <location>
        <begin position="271"/>
        <end position="292"/>
    </location>
</feature>
<evidence type="ECO:0000256" key="1">
    <source>
        <dbReference type="ARBA" id="ARBA00004141"/>
    </source>
</evidence>
<keyword evidence="9" id="KW-1185">Reference proteome</keyword>
<evidence type="ECO:0000256" key="5">
    <source>
        <dbReference type="ARBA" id="ARBA00038359"/>
    </source>
</evidence>
<comment type="similarity">
    <text evidence="5">Belongs to the SAT4 family.</text>
</comment>
<sequence length="358" mass="38825">MKRQTFGLHPLKERLVTTSPESVARREYTVGVIMALPLGSVQVAVVSFIAYTLATVALGLRFWSRALLKLPLRSADYMIILAMINASGAVAVFLAAGFAAGLGVHEKELLANDPAKFSLHLKLFVPAQLLWAAANTCNKISILFLYTNLFPGKKFARICYSIIGISAAYFVSVFLETFLLCTPAAYNWDKSIPGGVCHNQNLAYLLAGITNLVVDAIVVVLPMPKLFGLQMNMTKRISIAGMFSLGGFICIISLLRVLWLNSWDLDDLTYTVTPGAIYSVLEPTLGIVNACLPTIKPAIKRVLPTKSFDQPSTRAGTLGSANSKNSNRKSLYTTGFAAHTFQPLDDDVPLTNIRGGCS</sequence>
<organism evidence="8 9">
    <name type="scientific">Xylaria flabelliformis</name>
    <dbReference type="NCBI Taxonomy" id="2512241"/>
    <lineage>
        <taxon>Eukaryota</taxon>
        <taxon>Fungi</taxon>
        <taxon>Dikarya</taxon>
        <taxon>Ascomycota</taxon>
        <taxon>Pezizomycotina</taxon>
        <taxon>Sordariomycetes</taxon>
        <taxon>Xylariomycetidae</taxon>
        <taxon>Xylariales</taxon>
        <taxon>Xylariaceae</taxon>
        <taxon>Xylaria</taxon>
    </lineage>
</organism>
<dbReference type="EMBL" id="VFLP01000027">
    <property type="protein sequence ID" value="TRX93693.1"/>
    <property type="molecule type" value="Genomic_DNA"/>
</dbReference>
<comment type="caution">
    <text evidence="8">The sequence shown here is derived from an EMBL/GenBank/DDBJ whole genome shotgun (WGS) entry which is preliminary data.</text>
</comment>
<dbReference type="PANTHER" id="PTHR33048:SF57">
    <property type="entry name" value="INTEGRAL MEMBRANE PROTEIN-RELATED"/>
    <property type="match status" value="1"/>
</dbReference>
<name>A0A553I0F7_9PEZI</name>
<feature type="transmembrane region" description="Helical" evidence="6">
    <location>
        <begin position="75"/>
        <end position="103"/>
    </location>
</feature>
<dbReference type="Proteomes" id="UP000319160">
    <property type="component" value="Unassembled WGS sequence"/>
</dbReference>
<evidence type="ECO:0000256" key="3">
    <source>
        <dbReference type="ARBA" id="ARBA00022989"/>
    </source>
</evidence>
<dbReference type="InterPro" id="IPR052337">
    <property type="entry name" value="SAT4-like"/>
</dbReference>
<evidence type="ECO:0000256" key="6">
    <source>
        <dbReference type="SAM" id="Phobius"/>
    </source>
</evidence>
<evidence type="ECO:0000313" key="9">
    <source>
        <dbReference type="Proteomes" id="UP000319160"/>
    </source>
</evidence>
<feature type="transmembrane region" description="Helical" evidence="6">
    <location>
        <begin position="239"/>
        <end position="259"/>
    </location>
</feature>
<keyword evidence="2 6" id="KW-0812">Transmembrane</keyword>
<dbReference type="OrthoDB" id="3934549at2759"/>
<protein>
    <recommendedName>
        <fullName evidence="7">Rhodopsin domain-containing protein</fullName>
    </recommendedName>
</protein>
<evidence type="ECO:0000256" key="4">
    <source>
        <dbReference type="ARBA" id="ARBA00023136"/>
    </source>
</evidence>
<dbReference type="InterPro" id="IPR049326">
    <property type="entry name" value="Rhodopsin_dom_fungi"/>
</dbReference>
<accession>A0A553I0F7</accession>
<feature type="transmembrane region" description="Helical" evidence="6">
    <location>
        <begin position="202"/>
        <end position="227"/>
    </location>
</feature>